<proteinExistence type="predicted"/>
<dbReference type="GO" id="GO:0016829">
    <property type="term" value="F:lyase activity"/>
    <property type="evidence" value="ECO:0007669"/>
    <property type="project" value="UniProtKB-KW"/>
</dbReference>
<dbReference type="Gene3D" id="3.30.420.40">
    <property type="match status" value="1"/>
</dbReference>
<dbReference type="PANTHER" id="PTHR32432">
    <property type="entry name" value="CELL DIVISION PROTEIN FTSA-RELATED"/>
    <property type="match status" value="1"/>
</dbReference>
<reference evidence="1 2" key="1">
    <citation type="submission" date="2018-11" db="EMBL/GenBank/DDBJ databases">
        <title>Genome sequencing and assembly of Clostridium tagluense strain A121.</title>
        <authorList>
            <person name="Murakami T."/>
            <person name="Segawa T."/>
            <person name="Shcherbakova V.A."/>
            <person name="Mori H."/>
            <person name="Yoshimura Y."/>
        </authorList>
    </citation>
    <scope>NUCLEOTIDE SEQUENCE [LARGE SCALE GENOMIC DNA]</scope>
    <source>
        <strain evidence="1 2">A121</strain>
    </source>
</reference>
<dbReference type="AlphaFoldDB" id="A0A401UH34"/>
<dbReference type="NCBIfam" id="NF007992">
    <property type="entry name" value="PRK10719.1-3"/>
    <property type="match status" value="1"/>
</dbReference>
<keyword evidence="2" id="KW-1185">Reference proteome</keyword>
<dbReference type="Proteomes" id="UP000287872">
    <property type="component" value="Unassembled WGS sequence"/>
</dbReference>
<dbReference type="InterPro" id="IPR009377">
    <property type="entry name" value="EutA"/>
</dbReference>
<dbReference type="EMBL" id="BHYK01000002">
    <property type="protein sequence ID" value="GCD08804.1"/>
    <property type="molecule type" value="Genomic_DNA"/>
</dbReference>
<dbReference type="PIRSF" id="PIRSF012293">
    <property type="entry name" value="EutA"/>
    <property type="match status" value="1"/>
</dbReference>
<dbReference type="Pfam" id="PF06277">
    <property type="entry name" value="EutA"/>
    <property type="match status" value="1"/>
</dbReference>
<keyword evidence="1" id="KW-0456">Lyase</keyword>
<evidence type="ECO:0000313" key="1">
    <source>
        <dbReference type="EMBL" id="GCD08804.1"/>
    </source>
</evidence>
<dbReference type="InterPro" id="IPR050696">
    <property type="entry name" value="FtsA/MreB"/>
</dbReference>
<comment type="caution">
    <text evidence="1">The sequence shown here is derived from an EMBL/GenBank/DDBJ whole genome shotgun (WGS) entry which is preliminary data.</text>
</comment>
<evidence type="ECO:0000313" key="2">
    <source>
        <dbReference type="Proteomes" id="UP000287872"/>
    </source>
</evidence>
<dbReference type="PANTHER" id="PTHR32432:SF13">
    <property type="entry name" value="ETHANOLAMINE AMMONIA-LYASE REACTIVASE EUTA"/>
    <property type="match status" value="1"/>
</dbReference>
<organism evidence="1 2">
    <name type="scientific">Clostridium tagluense</name>
    <dbReference type="NCBI Taxonomy" id="360422"/>
    <lineage>
        <taxon>Bacteria</taxon>
        <taxon>Bacillati</taxon>
        <taxon>Bacillota</taxon>
        <taxon>Clostridia</taxon>
        <taxon>Eubacteriales</taxon>
        <taxon>Clostridiaceae</taxon>
        <taxon>Clostridium</taxon>
    </lineage>
</organism>
<sequence>MREEILSVGIDIGTSTTQLVFSKLTIENLASSFAIPRISIVDKEVIYRSEIYFTPLKSQKEIDGEKVREIVEREYNSAGIATSDVITGAVIITGETARKQNANEVLQNLSGLAGDFVVATAGPDLESIISAKGAGADKISEDYDSTVVNLDVGGGTTNIAVFKEGKLLDTGCLDIGGRLIKIDKESGVIIYIAEKIKELAELKHIHIEEGVKPSLEALNIIVDEMVKLLEESVNIRSKSNFYERILTNKGIKKDIEVEYITFSGGVADYVYKMDTEDMFKYGDIGVLLGVAISKSNLCTKLVVKRSIETIRATVVGAGSHTTNISGSTITYTEDKFPIKNLPILKLSEEEENSGYENMVKVIKEKLKWFTLENELQPVAIAIKGKLNPSFVEIQKLGETLMAGMEDILKSDFPTILVIENDIAKVLGQTLYRQLDFKKQVICIDTIKVENGDYIDIGKPLANGRVLPVIIKTLIFSS</sequence>
<name>A0A401UH34_9CLOT</name>
<dbReference type="RefSeq" id="WP_124997615.1">
    <property type="nucleotide sequence ID" value="NZ_BHYK01000002.1"/>
</dbReference>
<accession>A0A401UH34</accession>
<dbReference type="SUPFAM" id="SSF53067">
    <property type="entry name" value="Actin-like ATPase domain"/>
    <property type="match status" value="1"/>
</dbReference>
<gene>
    <name evidence="1" type="primary">eutA</name>
    <name evidence="1" type="ORF">Ctaglu_04270</name>
</gene>
<protein>
    <submittedName>
        <fullName evidence="1">Ethanolamine ammonia-lyase</fullName>
    </submittedName>
</protein>
<dbReference type="InterPro" id="IPR043129">
    <property type="entry name" value="ATPase_NBD"/>
</dbReference>
<dbReference type="OrthoDB" id="1542at2"/>